<dbReference type="OrthoDB" id="206539at2759"/>
<keyword evidence="1" id="KW-1133">Transmembrane helix</keyword>
<reference evidence="2 3" key="1">
    <citation type="submission" date="2016-05" db="EMBL/GenBank/DDBJ databases">
        <title>Nuclear genome of Blastocystis sp. subtype 1 NandII.</title>
        <authorList>
            <person name="Gentekaki E."/>
            <person name="Curtis B."/>
            <person name="Stairs C."/>
            <person name="Eme L."/>
            <person name="Herman E."/>
            <person name="Klimes V."/>
            <person name="Arias M.C."/>
            <person name="Elias M."/>
            <person name="Hilliou F."/>
            <person name="Klute M."/>
            <person name="Malik S.-B."/>
            <person name="Pightling A."/>
            <person name="Rachubinski R."/>
            <person name="Salas D."/>
            <person name="Schlacht A."/>
            <person name="Suga H."/>
            <person name="Archibald J."/>
            <person name="Ball S.G."/>
            <person name="Clark G."/>
            <person name="Dacks J."/>
            <person name="Van Der Giezen M."/>
            <person name="Tsaousis A."/>
            <person name="Roger A."/>
        </authorList>
    </citation>
    <scope>NUCLEOTIDE SEQUENCE [LARGE SCALE GENOMIC DNA]</scope>
    <source>
        <strain evidence="3">ATCC 50177 / NandII</strain>
    </source>
</reference>
<protein>
    <recommendedName>
        <fullName evidence="4">Transmembrane protein</fullName>
    </recommendedName>
</protein>
<comment type="caution">
    <text evidence="2">The sequence shown here is derived from an EMBL/GenBank/DDBJ whole genome shotgun (WGS) entry which is preliminary data.</text>
</comment>
<evidence type="ECO:0000313" key="2">
    <source>
        <dbReference type="EMBL" id="OAO17834.1"/>
    </source>
</evidence>
<keyword evidence="1" id="KW-0812">Transmembrane</keyword>
<accession>A0A196SPV3</accession>
<keyword evidence="1" id="KW-0472">Membrane</keyword>
<feature type="transmembrane region" description="Helical" evidence="1">
    <location>
        <begin position="197"/>
        <end position="218"/>
    </location>
</feature>
<feature type="transmembrane region" description="Helical" evidence="1">
    <location>
        <begin position="275"/>
        <end position="298"/>
    </location>
</feature>
<evidence type="ECO:0000313" key="3">
    <source>
        <dbReference type="Proteomes" id="UP000078348"/>
    </source>
</evidence>
<name>A0A196SPV3_BLAHN</name>
<dbReference type="EMBL" id="LXWW01000016">
    <property type="protein sequence ID" value="OAO17834.1"/>
    <property type="molecule type" value="Genomic_DNA"/>
</dbReference>
<keyword evidence="3" id="KW-1185">Reference proteome</keyword>
<evidence type="ECO:0008006" key="4">
    <source>
        <dbReference type="Google" id="ProtNLM"/>
    </source>
</evidence>
<dbReference type="AlphaFoldDB" id="A0A196SPV3"/>
<sequence>MPFCAVCLCIIVVIIFVVYLYIPLFQQYIAGCVNSSAGTFVSNNLYSVAFNYVTMQGNSASVMAEQRFQQKRSDYCQNAVRETQGRWTQLAAEAEALLSDEAEARRLLETTRKCLDRRRGVDSGLIDMLFQKYARIPASIPSFHSSVFNCSALPSCSIACATPNQPFLAESRSCPPLTSSKSFATGCTAEWFLHGNLVVYAVALVVWAILNISRVLMVGSYKRLRLSRFAYQDVQIVLPATKKGEIVWNGNGDVHTEVMRRLERKDKQQKREAHIFNTLALLLQIVWIAFLAAVAPFLSGIYVD</sequence>
<gene>
    <name evidence="2" type="ORF">AV274_0437</name>
</gene>
<organism evidence="2 3">
    <name type="scientific">Blastocystis sp. subtype 1 (strain ATCC 50177 / NandII)</name>
    <dbReference type="NCBI Taxonomy" id="478820"/>
    <lineage>
        <taxon>Eukaryota</taxon>
        <taxon>Sar</taxon>
        <taxon>Stramenopiles</taxon>
        <taxon>Bigyra</taxon>
        <taxon>Opalozoa</taxon>
        <taxon>Opalinata</taxon>
        <taxon>Blastocystidae</taxon>
        <taxon>Blastocystis</taxon>
    </lineage>
</organism>
<evidence type="ECO:0000256" key="1">
    <source>
        <dbReference type="SAM" id="Phobius"/>
    </source>
</evidence>
<proteinExistence type="predicted"/>
<dbReference type="Proteomes" id="UP000078348">
    <property type="component" value="Unassembled WGS sequence"/>
</dbReference>